<dbReference type="SUPFAM" id="SSF53850">
    <property type="entry name" value="Periplasmic binding protein-like II"/>
    <property type="match status" value="1"/>
</dbReference>
<feature type="signal peptide" evidence="1">
    <location>
        <begin position="1"/>
        <end position="25"/>
    </location>
</feature>
<dbReference type="PROSITE" id="PS51257">
    <property type="entry name" value="PROKAR_LIPOPROTEIN"/>
    <property type="match status" value="1"/>
</dbReference>
<sequence length="446" mass="50493">MDKRAKRPIVLGCTVAAISMMLLSACQGGKSNEGPEASPEKRQQVPAEPTELYFLSTSNYWWDEEVFMRDFGEPLKKKFPNIIPKTVKLTAMNAKEMEGLIASKQPMDVILAANYSYLSLVQPYGLSEDIEPYLKQAQVDLNRFAPEFIDLNRSLGGGKLIGLPLQDSPTQVLYNKSIFDKFGVPYPPHDRWTWDEMFTVAKKLTRMDGDTSYYGVRVHPTFFRRNPHSLEFVHPTTHKVQFNSDLGKTVSEMFLRQYELSDTKGLTPYGDKLFFEDRTLAMWMGLGSSYNTPERYKGLEWDLAPIPILPERGNVSVQPYPDYMYLSSISKHKELAVKAMDFFTSDSLQTELSRKGWTTPLKNSQIKTAFGQDSDLFRGKNVSAMSPAKYAPAAAYDLYIHQASATIIPKHIHNVALGQTDINSALRSAEEEVNKFIEAQQSMQAK</sequence>
<dbReference type="Proteomes" id="UP000282311">
    <property type="component" value="Unassembled WGS sequence"/>
</dbReference>
<dbReference type="EMBL" id="RBAH01000045">
    <property type="protein sequence ID" value="RKN64064.1"/>
    <property type="molecule type" value="Genomic_DNA"/>
</dbReference>
<proteinExistence type="predicted"/>
<keyword evidence="3" id="KW-1185">Reference proteome</keyword>
<evidence type="ECO:0000256" key="1">
    <source>
        <dbReference type="SAM" id="SignalP"/>
    </source>
</evidence>
<reference evidence="2 3" key="1">
    <citation type="journal article" date="2007" name="Int. J. Syst. Evol. Microbiol.">
        <title>Paenibacillus ginsengarvi sp. nov., isolated from soil from ginseng cultivation.</title>
        <authorList>
            <person name="Yoon M.H."/>
            <person name="Ten L.N."/>
            <person name="Im W.T."/>
        </authorList>
    </citation>
    <scope>NUCLEOTIDE SEQUENCE [LARGE SCALE GENOMIC DNA]</scope>
    <source>
        <strain evidence="2 3">KCTC 13059</strain>
    </source>
</reference>
<dbReference type="Pfam" id="PF01547">
    <property type="entry name" value="SBP_bac_1"/>
    <property type="match status" value="1"/>
</dbReference>
<dbReference type="InterPro" id="IPR050490">
    <property type="entry name" value="Bact_solute-bd_prot1"/>
</dbReference>
<dbReference type="PANTHER" id="PTHR43649:SF12">
    <property type="entry name" value="DIACETYLCHITOBIOSE BINDING PROTEIN DASA"/>
    <property type="match status" value="1"/>
</dbReference>
<keyword evidence="1" id="KW-0732">Signal</keyword>
<dbReference type="RefSeq" id="WP_120751784.1">
    <property type="nucleotide sequence ID" value="NZ_RBAH01000045.1"/>
</dbReference>
<name>A0A3B0AU83_9BACL</name>
<dbReference type="AlphaFoldDB" id="A0A3B0AU83"/>
<dbReference type="OrthoDB" id="383937at2"/>
<dbReference type="PANTHER" id="PTHR43649">
    <property type="entry name" value="ARABINOSE-BINDING PROTEIN-RELATED"/>
    <property type="match status" value="1"/>
</dbReference>
<gene>
    <name evidence="2" type="ORF">D7M11_34335</name>
</gene>
<comment type="caution">
    <text evidence="2">The sequence shown here is derived from an EMBL/GenBank/DDBJ whole genome shotgun (WGS) entry which is preliminary data.</text>
</comment>
<dbReference type="InterPro" id="IPR006059">
    <property type="entry name" value="SBP"/>
</dbReference>
<accession>A0A3B0AU83</accession>
<organism evidence="2 3">
    <name type="scientific">Paenibacillus ginsengarvi</name>
    <dbReference type="NCBI Taxonomy" id="400777"/>
    <lineage>
        <taxon>Bacteria</taxon>
        <taxon>Bacillati</taxon>
        <taxon>Bacillota</taxon>
        <taxon>Bacilli</taxon>
        <taxon>Bacillales</taxon>
        <taxon>Paenibacillaceae</taxon>
        <taxon>Paenibacillus</taxon>
    </lineage>
</organism>
<evidence type="ECO:0000313" key="2">
    <source>
        <dbReference type="EMBL" id="RKN64064.1"/>
    </source>
</evidence>
<protein>
    <submittedName>
        <fullName evidence="2">Carbohydrate ABC transporter substrate-binding protein</fullName>
    </submittedName>
</protein>
<dbReference type="Gene3D" id="3.40.190.10">
    <property type="entry name" value="Periplasmic binding protein-like II"/>
    <property type="match status" value="1"/>
</dbReference>
<feature type="chain" id="PRO_5038741851" evidence="1">
    <location>
        <begin position="26"/>
        <end position="446"/>
    </location>
</feature>
<evidence type="ECO:0000313" key="3">
    <source>
        <dbReference type="Proteomes" id="UP000282311"/>
    </source>
</evidence>